<keyword evidence="4 5" id="KW-0413">Isomerase</keyword>
<dbReference type="EC" id="5.2.1.8" evidence="6"/>
<evidence type="ECO:0000256" key="7">
    <source>
        <dbReference type="SAM" id="SignalP"/>
    </source>
</evidence>
<feature type="signal peptide" evidence="7">
    <location>
        <begin position="1"/>
        <end position="27"/>
    </location>
</feature>
<dbReference type="Pfam" id="PF00254">
    <property type="entry name" value="FKBP_C"/>
    <property type="match status" value="1"/>
</dbReference>
<evidence type="ECO:0000256" key="5">
    <source>
        <dbReference type="PROSITE-ProRule" id="PRU00277"/>
    </source>
</evidence>
<dbReference type="InterPro" id="IPR001179">
    <property type="entry name" value="PPIase_FKBP_dom"/>
</dbReference>
<evidence type="ECO:0000259" key="8">
    <source>
        <dbReference type="PROSITE" id="PS50059"/>
    </source>
</evidence>
<proteinExistence type="inferred from homology"/>
<name>A0ABU7Z0S7_9GAMM</name>
<sequence>MKALLRGVAVMLTTGVLAAVAAVPAVAQDTVALDTERARASYMVGHDVARSIAAAAQDIDLAAFERAVANAVQGGEPLIEDSQVPVTGRALMMRIAARAGRAPADAEVPEVDKQQVGYLIGSDVGRSLQPMKDELDLPIVLTAVRATFAGGELQMTEAEFDATREAFAQKMRGQFEARMNAQAETNRAEGAKFLAVNKQEKGVFTTPSGLQYRVLRQGSGPRPRPGARVRVNYEGKLLDGTVFDSSYERGEPTEFGLDQVIAGWTEGLMLMPVGAKYRFWIPGDLAYGAKGSGGGDIGPNATLVFDVELQAIVE</sequence>
<dbReference type="GO" id="GO:0003755">
    <property type="term" value="F:peptidyl-prolyl cis-trans isomerase activity"/>
    <property type="evidence" value="ECO:0007669"/>
    <property type="project" value="UniProtKB-EC"/>
</dbReference>
<keyword evidence="3 5" id="KW-0697">Rotamase</keyword>
<feature type="domain" description="PPIase FKBP-type" evidence="8">
    <location>
        <begin position="226"/>
        <end position="313"/>
    </location>
</feature>
<dbReference type="InterPro" id="IPR000774">
    <property type="entry name" value="PPIase_FKBP_N"/>
</dbReference>
<dbReference type="Pfam" id="PF01346">
    <property type="entry name" value="FKBP_N"/>
    <property type="match status" value="2"/>
</dbReference>
<dbReference type="Proteomes" id="UP001355056">
    <property type="component" value="Unassembled WGS sequence"/>
</dbReference>
<comment type="similarity">
    <text evidence="2 6">Belongs to the FKBP-type PPIase family.</text>
</comment>
<dbReference type="Gene3D" id="3.10.50.40">
    <property type="match status" value="1"/>
</dbReference>
<organism evidence="9 10">
    <name type="scientific">Novilysobacter erysipheiresistens</name>
    <dbReference type="NCBI Taxonomy" id="1749332"/>
    <lineage>
        <taxon>Bacteria</taxon>
        <taxon>Pseudomonadati</taxon>
        <taxon>Pseudomonadota</taxon>
        <taxon>Gammaproteobacteria</taxon>
        <taxon>Lysobacterales</taxon>
        <taxon>Lysobacteraceae</taxon>
        <taxon>Novilysobacter</taxon>
    </lineage>
</organism>
<evidence type="ECO:0000313" key="10">
    <source>
        <dbReference type="Proteomes" id="UP001355056"/>
    </source>
</evidence>
<evidence type="ECO:0000256" key="4">
    <source>
        <dbReference type="ARBA" id="ARBA00023235"/>
    </source>
</evidence>
<dbReference type="Gene3D" id="1.10.287.460">
    <property type="entry name" value="Peptidyl-prolyl cis-trans isomerase, FKBP-type, N-terminal domain"/>
    <property type="match status" value="2"/>
</dbReference>
<dbReference type="SUPFAM" id="SSF54534">
    <property type="entry name" value="FKBP-like"/>
    <property type="match status" value="1"/>
</dbReference>
<comment type="catalytic activity">
    <reaction evidence="1 5 6">
        <text>[protein]-peptidylproline (omega=180) = [protein]-peptidylproline (omega=0)</text>
        <dbReference type="Rhea" id="RHEA:16237"/>
        <dbReference type="Rhea" id="RHEA-COMP:10747"/>
        <dbReference type="Rhea" id="RHEA-COMP:10748"/>
        <dbReference type="ChEBI" id="CHEBI:83833"/>
        <dbReference type="ChEBI" id="CHEBI:83834"/>
        <dbReference type="EC" id="5.2.1.8"/>
    </reaction>
</comment>
<evidence type="ECO:0000313" key="9">
    <source>
        <dbReference type="EMBL" id="MEG3184770.1"/>
    </source>
</evidence>
<reference evidence="9 10" key="1">
    <citation type="journal article" date="2016" name="Int. J. Syst. Evol. Microbiol.">
        <title>Lysobacter erysipheiresistens sp. nov., an antagonist of powdery mildew, isolated from tobacco-cultivated soil.</title>
        <authorList>
            <person name="Xie B."/>
            <person name="Li T."/>
            <person name="Lin X."/>
            <person name="Wang C.J."/>
            <person name="Chen Y.J."/>
            <person name="Liu W.J."/>
            <person name="Zhao Z.W."/>
        </authorList>
    </citation>
    <scope>NUCLEOTIDE SEQUENCE [LARGE SCALE GENOMIC DNA]</scope>
    <source>
        <strain evidence="9 10">RS-LYSO-3</strain>
    </source>
</reference>
<dbReference type="PROSITE" id="PS50059">
    <property type="entry name" value="FKBP_PPIASE"/>
    <property type="match status" value="1"/>
</dbReference>
<evidence type="ECO:0000256" key="6">
    <source>
        <dbReference type="RuleBase" id="RU003915"/>
    </source>
</evidence>
<evidence type="ECO:0000256" key="1">
    <source>
        <dbReference type="ARBA" id="ARBA00000971"/>
    </source>
</evidence>
<evidence type="ECO:0000256" key="3">
    <source>
        <dbReference type="ARBA" id="ARBA00023110"/>
    </source>
</evidence>
<keyword evidence="10" id="KW-1185">Reference proteome</keyword>
<dbReference type="RefSeq" id="WP_332617804.1">
    <property type="nucleotide sequence ID" value="NZ_JAXGFP010000006.1"/>
</dbReference>
<comment type="caution">
    <text evidence="9">The sequence shown here is derived from an EMBL/GenBank/DDBJ whole genome shotgun (WGS) entry which is preliminary data.</text>
</comment>
<dbReference type="InterPro" id="IPR036944">
    <property type="entry name" value="PPIase_FKBP_N_sf"/>
</dbReference>
<feature type="chain" id="PRO_5047142059" description="Peptidyl-prolyl cis-trans isomerase" evidence="7">
    <location>
        <begin position="28"/>
        <end position="314"/>
    </location>
</feature>
<accession>A0ABU7Z0S7</accession>
<dbReference type="EMBL" id="JAXGFP010000006">
    <property type="protein sequence ID" value="MEG3184770.1"/>
    <property type="molecule type" value="Genomic_DNA"/>
</dbReference>
<gene>
    <name evidence="9" type="ORF">SNE34_12190</name>
</gene>
<protein>
    <recommendedName>
        <fullName evidence="6">Peptidyl-prolyl cis-trans isomerase</fullName>
        <ecNumber evidence="6">5.2.1.8</ecNumber>
    </recommendedName>
</protein>
<dbReference type="PANTHER" id="PTHR43811:SF57">
    <property type="entry name" value="FKBP-TYPE PEPTIDYL-PROLYL CIS-TRANS ISOMERASE FKPA-RELATED"/>
    <property type="match status" value="1"/>
</dbReference>
<dbReference type="InterPro" id="IPR046357">
    <property type="entry name" value="PPIase_dom_sf"/>
</dbReference>
<dbReference type="PANTHER" id="PTHR43811">
    <property type="entry name" value="FKBP-TYPE PEPTIDYL-PROLYL CIS-TRANS ISOMERASE FKPA"/>
    <property type="match status" value="1"/>
</dbReference>
<evidence type="ECO:0000256" key="2">
    <source>
        <dbReference type="ARBA" id="ARBA00006577"/>
    </source>
</evidence>
<keyword evidence="7" id="KW-0732">Signal</keyword>